<dbReference type="GO" id="GO:0003676">
    <property type="term" value="F:nucleic acid binding"/>
    <property type="evidence" value="ECO:0007669"/>
    <property type="project" value="InterPro"/>
</dbReference>
<proteinExistence type="predicted"/>
<feature type="region of interest" description="Disordered" evidence="2">
    <location>
        <begin position="1"/>
        <end position="26"/>
    </location>
</feature>
<name>A0AAD7T974_9TELE</name>
<keyword evidence="5" id="KW-1185">Reference proteome</keyword>
<sequence length="571" mass="64999">MSDSEDNEEQAPLQQAAESDESRRAPAVEMNASAFLSPIQPFLATPGDPPLPWKIWKQQFSTYLLATGLTTAPKEQQLAILLHSLGTEGQRIFATLPGTGRRPMRISRWSDRLAQYTYKTEFRPGKSNNVADTLSRLVPQDDVTEKSYFDEEEDELFIQQTFIDELQAAITPEELARETLQDPVLKEVLCYMKTGWEGPPRDILLSPFYMVREELFSWNTSCIGRGDRTIVPTTLRHRVLTQAHVGHPGTRKMKQFLRSKVWWPKMDDDVTTFVNNCVPCALSEKSLVPETPPLQPTPWPNGPWEKIQVDIFGELQAAPAHQKYLIVVTDLYSKWPEVVATSNVTTATVITGLSDLFTRWGQPQVIMTDNGPQFHADFTCYLEKKGISHQKTPLYHPLANAGVERFNKVLKYGLRALLQEGRQFSDALKTLLLSYRSTPHRVTGRTPAELMIGRTLRVPLDTVRPPCVTDKPPDDAKLRKEVQKRQDTPSSCRMEPSGIPEDCFVPSSLLEKNWMLRCSFPNNLTMIQVNSQTSKIRDRRFPMGMCQKQEHQRSHDQLVKEDYPLDSMTLS</sequence>
<evidence type="ECO:0000256" key="1">
    <source>
        <dbReference type="ARBA" id="ARBA00039658"/>
    </source>
</evidence>
<evidence type="ECO:0000313" key="5">
    <source>
        <dbReference type="Proteomes" id="UP001221898"/>
    </source>
</evidence>
<dbReference type="InterPro" id="IPR036397">
    <property type="entry name" value="RNaseH_sf"/>
</dbReference>
<accession>A0AAD7T974</accession>
<organism evidence="4 5">
    <name type="scientific">Aldrovandia affinis</name>
    <dbReference type="NCBI Taxonomy" id="143900"/>
    <lineage>
        <taxon>Eukaryota</taxon>
        <taxon>Metazoa</taxon>
        <taxon>Chordata</taxon>
        <taxon>Craniata</taxon>
        <taxon>Vertebrata</taxon>
        <taxon>Euteleostomi</taxon>
        <taxon>Actinopterygii</taxon>
        <taxon>Neopterygii</taxon>
        <taxon>Teleostei</taxon>
        <taxon>Notacanthiformes</taxon>
        <taxon>Halosauridae</taxon>
        <taxon>Aldrovandia</taxon>
    </lineage>
</organism>
<feature type="compositionally biased region" description="Basic and acidic residues" evidence="2">
    <location>
        <begin position="471"/>
        <end position="487"/>
    </location>
</feature>
<dbReference type="Proteomes" id="UP001221898">
    <property type="component" value="Unassembled WGS sequence"/>
</dbReference>
<dbReference type="PANTHER" id="PTHR37984">
    <property type="entry name" value="PROTEIN CBG26694"/>
    <property type="match status" value="1"/>
</dbReference>
<dbReference type="Gene3D" id="3.30.420.10">
    <property type="entry name" value="Ribonuclease H-like superfamily/Ribonuclease H"/>
    <property type="match status" value="1"/>
</dbReference>
<dbReference type="GO" id="GO:0015074">
    <property type="term" value="P:DNA integration"/>
    <property type="evidence" value="ECO:0007669"/>
    <property type="project" value="InterPro"/>
</dbReference>
<evidence type="ECO:0000313" key="4">
    <source>
        <dbReference type="EMBL" id="KAJ8416735.1"/>
    </source>
</evidence>
<protein>
    <recommendedName>
        <fullName evidence="1">Gypsy retrotransposon integrase-like protein 1</fullName>
    </recommendedName>
</protein>
<evidence type="ECO:0000259" key="3">
    <source>
        <dbReference type="PROSITE" id="PS50994"/>
    </source>
</evidence>
<dbReference type="FunFam" id="3.30.420.10:FF:000063">
    <property type="entry name" value="Retrovirus-related Pol polyprotein from transposon 297-like Protein"/>
    <property type="match status" value="1"/>
</dbReference>
<feature type="region of interest" description="Disordered" evidence="2">
    <location>
        <begin position="547"/>
        <end position="571"/>
    </location>
</feature>
<dbReference type="Pfam" id="PF17921">
    <property type="entry name" value="Integrase_H2C2"/>
    <property type="match status" value="1"/>
</dbReference>
<evidence type="ECO:0000256" key="2">
    <source>
        <dbReference type="SAM" id="MobiDB-lite"/>
    </source>
</evidence>
<gene>
    <name evidence="4" type="ORF">AAFF_G00326130</name>
</gene>
<dbReference type="InterPro" id="IPR001584">
    <property type="entry name" value="Integrase_cat-core"/>
</dbReference>
<dbReference type="SUPFAM" id="SSF53098">
    <property type="entry name" value="Ribonuclease H-like"/>
    <property type="match status" value="1"/>
</dbReference>
<feature type="compositionally biased region" description="Basic and acidic residues" evidence="2">
    <location>
        <begin position="548"/>
        <end position="563"/>
    </location>
</feature>
<dbReference type="InterPro" id="IPR041588">
    <property type="entry name" value="Integrase_H2C2"/>
</dbReference>
<feature type="region of interest" description="Disordered" evidence="2">
    <location>
        <begin position="463"/>
        <end position="495"/>
    </location>
</feature>
<feature type="domain" description="Integrase catalytic" evidence="3">
    <location>
        <begin position="299"/>
        <end position="455"/>
    </location>
</feature>
<dbReference type="PROSITE" id="PS50994">
    <property type="entry name" value="INTEGRASE"/>
    <property type="match status" value="1"/>
</dbReference>
<dbReference type="AlphaFoldDB" id="A0AAD7T974"/>
<reference evidence="4" key="1">
    <citation type="journal article" date="2023" name="Science">
        <title>Genome structures resolve the early diversification of teleost fishes.</title>
        <authorList>
            <person name="Parey E."/>
            <person name="Louis A."/>
            <person name="Montfort J."/>
            <person name="Bouchez O."/>
            <person name="Roques C."/>
            <person name="Iampietro C."/>
            <person name="Lluch J."/>
            <person name="Castinel A."/>
            <person name="Donnadieu C."/>
            <person name="Desvignes T."/>
            <person name="Floi Bucao C."/>
            <person name="Jouanno E."/>
            <person name="Wen M."/>
            <person name="Mejri S."/>
            <person name="Dirks R."/>
            <person name="Jansen H."/>
            <person name="Henkel C."/>
            <person name="Chen W.J."/>
            <person name="Zahm M."/>
            <person name="Cabau C."/>
            <person name="Klopp C."/>
            <person name="Thompson A.W."/>
            <person name="Robinson-Rechavi M."/>
            <person name="Braasch I."/>
            <person name="Lecointre G."/>
            <person name="Bobe J."/>
            <person name="Postlethwait J.H."/>
            <person name="Berthelot C."/>
            <person name="Roest Crollius H."/>
            <person name="Guiguen Y."/>
        </authorList>
    </citation>
    <scope>NUCLEOTIDE SEQUENCE</scope>
    <source>
        <strain evidence="4">NC1722</strain>
    </source>
</reference>
<comment type="caution">
    <text evidence="4">The sequence shown here is derived from an EMBL/GenBank/DDBJ whole genome shotgun (WGS) entry which is preliminary data.</text>
</comment>
<dbReference type="EMBL" id="JAINUG010000005">
    <property type="protein sequence ID" value="KAJ8416735.1"/>
    <property type="molecule type" value="Genomic_DNA"/>
</dbReference>
<dbReference type="FunFam" id="1.10.340.70:FF:000004">
    <property type="entry name" value="Retrovirus-related Pol polyprotein from transposon 297-like Protein"/>
    <property type="match status" value="1"/>
</dbReference>
<dbReference type="InterPro" id="IPR050951">
    <property type="entry name" value="Retrovirus_Pol_polyprotein"/>
</dbReference>
<dbReference type="InterPro" id="IPR012337">
    <property type="entry name" value="RNaseH-like_sf"/>
</dbReference>
<dbReference type="Pfam" id="PF00665">
    <property type="entry name" value="rve"/>
    <property type="match status" value="1"/>
</dbReference>
<dbReference type="Gene3D" id="1.10.340.70">
    <property type="match status" value="1"/>
</dbReference>
<dbReference type="PANTHER" id="PTHR37984:SF15">
    <property type="entry name" value="INTEGRASE CATALYTIC DOMAIN-CONTAINING PROTEIN"/>
    <property type="match status" value="1"/>
</dbReference>